<evidence type="ECO:0000313" key="2">
    <source>
        <dbReference type="EMBL" id="CAD6258833.1"/>
    </source>
</evidence>
<dbReference type="Pfam" id="PF04970">
    <property type="entry name" value="LRAT"/>
    <property type="match status" value="2"/>
</dbReference>
<sequence length="239" mass="25894">MDLAVAEASIRRERWQLRPGDHIYAWRSRFAYAFPHHGIYESDRKVIHFTRDTPPSEQSSAATVEEVVKTRALATALATAAAVAAGPVGAAVVAAGTLAAAAGGGGAPVYALSPSYDLCWECRQAMRGGGGGVVSYCLDCFLKGDNLRVFAYSAPFWFYNASAQIGMITNRALETCSMEAEDPPDTVLRRANDLLARNGFGSYHPLANNCYDFAFYCKTGRHPLASPARQRDENTCMIL</sequence>
<keyword evidence="3" id="KW-1185">Reference proteome</keyword>
<dbReference type="Gene3D" id="3.90.1720.10">
    <property type="entry name" value="endopeptidase domain like (from Nostoc punctiforme)"/>
    <property type="match status" value="1"/>
</dbReference>
<dbReference type="PANTHER" id="PTHR46137">
    <property type="entry name" value="OS05G0310600 PROTEIN"/>
    <property type="match status" value="1"/>
</dbReference>
<accession>A0A811QMF6</accession>
<comment type="caution">
    <text evidence="2">The sequence shown here is derived from an EMBL/GenBank/DDBJ whole genome shotgun (WGS) entry which is preliminary data.</text>
</comment>
<name>A0A811QMF6_9POAL</name>
<gene>
    <name evidence="2" type="ORF">NCGR_LOCUS42299</name>
</gene>
<proteinExistence type="predicted"/>
<dbReference type="AlphaFoldDB" id="A0A811QMF6"/>
<feature type="domain" description="LRAT" evidence="1">
    <location>
        <begin position="26"/>
        <end position="226"/>
    </location>
</feature>
<reference evidence="2" key="1">
    <citation type="submission" date="2020-10" db="EMBL/GenBank/DDBJ databases">
        <authorList>
            <person name="Han B."/>
            <person name="Lu T."/>
            <person name="Zhao Q."/>
            <person name="Huang X."/>
            <person name="Zhao Y."/>
        </authorList>
    </citation>
    <scope>NUCLEOTIDE SEQUENCE</scope>
</reference>
<evidence type="ECO:0000259" key="1">
    <source>
        <dbReference type="PROSITE" id="PS51934"/>
    </source>
</evidence>
<dbReference type="Proteomes" id="UP000604825">
    <property type="component" value="Unassembled WGS sequence"/>
</dbReference>
<dbReference type="EMBL" id="CAJGYO010000010">
    <property type="protein sequence ID" value="CAD6258833.1"/>
    <property type="molecule type" value="Genomic_DNA"/>
</dbReference>
<dbReference type="InterPro" id="IPR007053">
    <property type="entry name" value="LRAT_dom"/>
</dbReference>
<protein>
    <recommendedName>
        <fullName evidence="1">LRAT domain-containing protein</fullName>
    </recommendedName>
</protein>
<dbReference type="PANTHER" id="PTHR46137:SF11">
    <property type="entry name" value="LRAT DOMAIN-CONTAINING PROTEIN"/>
    <property type="match status" value="1"/>
</dbReference>
<evidence type="ECO:0000313" key="3">
    <source>
        <dbReference type="Proteomes" id="UP000604825"/>
    </source>
</evidence>
<organism evidence="2 3">
    <name type="scientific">Miscanthus lutarioriparius</name>
    <dbReference type="NCBI Taxonomy" id="422564"/>
    <lineage>
        <taxon>Eukaryota</taxon>
        <taxon>Viridiplantae</taxon>
        <taxon>Streptophyta</taxon>
        <taxon>Embryophyta</taxon>
        <taxon>Tracheophyta</taxon>
        <taxon>Spermatophyta</taxon>
        <taxon>Magnoliopsida</taxon>
        <taxon>Liliopsida</taxon>
        <taxon>Poales</taxon>
        <taxon>Poaceae</taxon>
        <taxon>PACMAD clade</taxon>
        <taxon>Panicoideae</taxon>
        <taxon>Andropogonodae</taxon>
        <taxon>Andropogoneae</taxon>
        <taxon>Saccharinae</taxon>
        <taxon>Miscanthus</taxon>
    </lineage>
</organism>
<dbReference type="OrthoDB" id="68610at2759"/>
<dbReference type="PROSITE" id="PS51934">
    <property type="entry name" value="LRAT"/>
    <property type="match status" value="1"/>
</dbReference>